<evidence type="ECO:0000313" key="9">
    <source>
        <dbReference type="Proteomes" id="UP001596527"/>
    </source>
</evidence>
<reference evidence="9" key="1">
    <citation type="journal article" date="2019" name="Int. J. Syst. Evol. Microbiol.">
        <title>The Global Catalogue of Microorganisms (GCM) 10K type strain sequencing project: providing services to taxonomists for standard genome sequencing and annotation.</title>
        <authorList>
            <consortium name="The Broad Institute Genomics Platform"/>
            <consortium name="The Broad Institute Genome Sequencing Center for Infectious Disease"/>
            <person name="Wu L."/>
            <person name="Ma J."/>
        </authorList>
    </citation>
    <scope>NUCLEOTIDE SEQUENCE [LARGE SCALE GENOMIC DNA]</scope>
    <source>
        <strain evidence="9">CCUG 56698</strain>
    </source>
</reference>
<dbReference type="Pfam" id="PF14693">
    <property type="entry name" value="Ribosomal_TL5_C"/>
    <property type="match status" value="1"/>
</dbReference>
<dbReference type="EMBL" id="JBHTEF010000001">
    <property type="protein sequence ID" value="MFC7581304.1"/>
    <property type="molecule type" value="Genomic_DNA"/>
</dbReference>
<dbReference type="CDD" id="cd00495">
    <property type="entry name" value="Ribosomal_L25_TL5_CTC"/>
    <property type="match status" value="1"/>
</dbReference>
<keyword evidence="1 5" id="KW-0699">rRNA-binding</keyword>
<evidence type="ECO:0000256" key="3">
    <source>
        <dbReference type="ARBA" id="ARBA00022980"/>
    </source>
</evidence>
<dbReference type="Pfam" id="PF01386">
    <property type="entry name" value="Ribosomal_L25p"/>
    <property type="match status" value="1"/>
</dbReference>
<evidence type="ECO:0000259" key="6">
    <source>
        <dbReference type="Pfam" id="PF01386"/>
    </source>
</evidence>
<dbReference type="InterPro" id="IPR037121">
    <property type="entry name" value="Ribosomal_bL25_C"/>
</dbReference>
<dbReference type="PANTHER" id="PTHR33284">
    <property type="entry name" value="RIBOSOMAL PROTEIN L25/GLN-TRNA SYNTHETASE, ANTI-CODON-BINDING DOMAIN-CONTAINING PROTEIN"/>
    <property type="match status" value="1"/>
</dbReference>
<dbReference type="InterPro" id="IPR029751">
    <property type="entry name" value="Ribosomal_L25_dom"/>
</dbReference>
<evidence type="ECO:0000256" key="4">
    <source>
        <dbReference type="ARBA" id="ARBA00023274"/>
    </source>
</evidence>
<keyword evidence="4 5" id="KW-0687">Ribonucleoprotein</keyword>
<comment type="caution">
    <text evidence="8">The sequence shown here is derived from an EMBL/GenBank/DDBJ whole genome shotgun (WGS) entry which is preliminary data.</text>
</comment>
<evidence type="ECO:0000256" key="5">
    <source>
        <dbReference type="HAMAP-Rule" id="MF_01334"/>
    </source>
</evidence>
<comment type="subunit">
    <text evidence="5">Part of the 50S ribosomal subunit; part of the 5S rRNA/L5/L18/L25 subcomplex. Contacts the 5S rRNA. Binds to the 5S rRNA independently of L5 and L18.</text>
</comment>
<keyword evidence="9" id="KW-1185">Reference proteome</keyword>
<evidence type="ECO:0000256" key="1">
    <source>
        <dbReference type="ARBA" id="ARBA00022730"/>
    </source>
</evidence>
<dbReference type="HAMAP" id="MF_01334">
    <property type="entry name" value="Ribosomal_bL25_CTC"/>
    <property type="match status" value="1"/>
</dbReference>
<evidence type="ECO:0000313" key="8">
    <source>
        <dbReference type="EMBL" id="MFC7581304.1"/>
    </source>
</evidence>
<dbReference type="RefSeq" id="WP_380974525.1">
    <property type="nucleotide sequence ID" value="NZ_JBHTEF010000001.1"/>
</dbReference>
<evidence type="ECO:0000256" key="2">
    <source>
        <dbReference type="ARBA" id="ARBA00022884"/>
    </source>
</evidence>
<dbReference type="Gene3D" id="2.170.120.20">
    <property type="entry name" value="Ribosomal protein L25, beta domain"/>
    <property type="match status" value="1"/>
</dbReference>
<sequence length="204" mass="21500">MSENILVAQTRTEFGKGAARRARRAGLVPAVLYGHGSDPIHLDVPAHDLFLIVRSTKNALVELTVDGAQQLALVKDVQVHAVSRALLHVDFLAVKAGEKVEVTVPLVIVGEPAPGSTHNVEEYTVPVVAPATAIPEEITVDVTGLEIGTVIRVQDLVVPEGVSVQLDADQDLVSIVEIVENVVDEPAAETAAPEAPEAEAPEAE</sequence>
<comment type="function">
    <text evidence="5">This is one of the proteins that binds to the 5S RNA in the ribosome where it forms part of the central protuberance.</text>
</comment>
<dbReference type="Proteomes" id="UP001596527">
    <property type="component" value="Unassembled WGS sequence"/>
</dbReference>
<gene>
    <name evidence="5" type="primary">rplY</name>
    <name evidence="5" type="synonym">ctc</name>
    <name evidence="8" type="ORF">ACFQWG_08860</name>
</gene>
<keyword evidence="3 5" id="KW-0689">Ribosomal protein</keyword>
<dbReference type="InterPro" id="IPR011035">
    <property type="entry name" value="Ribosomal_bL25/Gln-tRNA_synth"/>
</dbReference>
<feature type="domain" description="Large ribosomal subunit protein bL25 L25" evidence="6">
    <location>
        <begin position="6"/>
        <end position="91"/>
    </location>
</feature>
<dbReference type="NCBIfam" id="NF004131">
    <property type="entry name" value="PRK05618.2-1"/>
    <property type="match status" value="1"/>
</dbReference>
<keyword evidence="2 5" id="KW-0694">RNA-binding</keyword>
<protein>
    <recommendedName>
        <fullName evidence="5">Large ribosomal subunit protein bL25</fullName>
    </recommendedName>
    <alternativeName>
        <fullName evidence="5">General stress protein CTC</fullName>
    </alternativeName>
</protein>
<accession>A0ABW2SND1</accession>
<dbReference type="InterPro" id="IPR020930">
    <property type="entry name" value="Ribosomal_uL5_bac-type"/>
</dbReference>
<dbReference type="InterPro" id="IPR020056">
    <property type="entry name" value="Rbsml_bL25/Gln-tRNA_synth_N"/>
</dbReference>
<dbReference type="GO" id="GO:0005840">
    <property type="term" value="C:ribosome"/>
    <property type="evidence" value="ECO:0007669"/>
    <property type="project" value="UniProtKB-KW"/>
</dbReference>
<dbReference type="NCBIfam" id="NF004612">
    <property type="entry name" value="PRK05943.1"/>
    <property type="match status" value="1"/>
</dbReference>
<proteinExistence type="inferred from homology"/>
<dbReference type="Gene3D" id="2.40.240.10">
    <property type="entry name" value="Ribosomal Protein L25, Chain P"/>
    <property type="match status" value="1"/>
</dbReference>
<organism evidence="8 9">
    <name type="scientific">Schaalia naturae</name>
    <dbReference type="NCBI Taxonomy" id="635203"/>
    <lineage>
        <taxon>Bacteria</taxon>
        <taxon>Bacillati</taxon>
        <taxon>Actinomycetota</taxon>
        <taxon>Actinomycetes</taxon>
        <taxon>Actinomycetales</taxon>
        <taxon>Actinomycetaceae</taxon>
        <taxon>Schaalia</taxon>
    </lineage>
</organism>
<dbReference type="NCBIfam" id="TIGR00731">
    <property type="entry name" value="bL25_bact_ctc"/>
    <property type="match status" value="1"/>
</dbReference>
<dbReference type="PANTHER" id="PTHR33284:SF1">
    <property type="entry name" value="RIBOSOMAL PROTEIN L25_GLN-TRNA SYNTHETASE, ANTI-CODON-BINDING DOMAIN-CONTAINING PROTEIN"/>
    <property type="match status" value="1"/>
</dbReference>
<dbReference type="InterPro" id="IPR020057">
    <property type="entry name" value="Ribosomal_bL25_b-dom"/>
</dbReference>
<name>A0ABW2SND1_9ACTO</name>
<evidence type="ECO:0000259" key="7">
    <source>
        <dbReference type="Pfam" id="PF14693"/>
    </source>
</evidence>
<dbReference type="InterPro" id="IPR001021">
    <property type="entry name" value="Ribosomal_bL25_long"/>
</dbReference>
<dbReference type="SUPFAM" id="SSF50715">
    <property type="entry name" value="Ribosomal protein L25-like"/>
    <property type="match status" value="1"/>
</dbReference>
<comment type="similarity">
    <text evidence="5">Belongs to the bacterial ribosomal protein bL25 family. CTC subfamily.</text>
</comment>
<feature type="domain" description="Large ribosomal subunit protein bL25 beta" evidence="7">
    <location>
        <begin position="99"/>
        <end position="177"/>
    </location>
</feature>